<evidence type="ECO:0000256" key="4">
    <source>
        <dbReference type="ARBA" id="ARBA00022475"/>
    </source>
</evidence>
<evidence type="ECO:0000256" key="8">
    <source>
        <dbReference type="ARBA" id="ARBA00022741"/>
    </source>
</evidence>
<dbReference type="SMART" id="SM00220">
    <property type="entry name" value="S_TKc"/>
    <property type="match status" value="1"/>
</dbReference>
<dbReference type="GO" id="GO:0002229">
    <property type="term" value="P:defense response to oomycetes"/>
    <property type="evidence" value="ECO:0007669"/>
    <property type="project" value="UniProtKB-ARBA"/>
</dbReference>
<dbReference type="PROSITE" id="PS50011">
    <property type="entry name" value="PROTEIN_KINASE_DOM"/>
    <property type="match status" value="1"/>
</dbReference>
<protein>
    <recommendedName>
        <fullName evidence="15">Protein kinase domain-containing protein</fullName>
    </recommendedName>
</protein>
<comment type="similarity">
    <text evidence="2">In the N-terminal section; belongs to the leguminous lectin family.</text>
</comment>
<name>A0A7J7GUH8_CAMSI</name>
<dbReference type="Gene3D" id="3.30.200.20">
    <property type="entry name" value="Phosphorylase Kinase, domain 1"/>
    <property type="match status" value="1"/>
</dbReference>
<dbReference type="InterPro" id="IPR052059">
    <property type="entry name" value="CR_Ser/Thr_kinase"/>
</dbReference>
<evidence type="ECO:0000256" key="7">
    <source>
        <dbReference type="ARBA" id="ARBA00022729"/>
    </source>
</evidence>
<proteinExistence type="inferred from homology"/>
<evidence type="ECO:0000313" key="17">
    <source>
        <dbReference type="Proteomes" id="UP000593564"/>
    </source>
</evidence>
<evidence type="ECO:0000256" key="5">
    <source>
        <dbReference type="ARBA" id="ARBA00022679"/>
    </source>
</evidence>
<dbReference type="FunFam" id="1.10.510.10:FF:000240">
    <property type="entry name" value="Lectin-domain containing receptor kinase A4.3"/>
    <property type="match status" value="1"/>
</dbReference>
<evidence type="ECO:0000256" key="11">
    <source>
        <dbReference type="ARBA" id="ARBA00022989"/>
    </source>
</evidence>
<sequence>MGCSCFGGSLVRRKKDDAHGDQDLEDDIVLVDETRKRVNTKLEIWRKALESKGFRISRIKTDELQATLRNGGTSLRDVALFGCLSKWMHSSPMEYNVDDYVGPHVVHAHLATPALCRAGAGTGYGIHKDGTQIAVKTLSAESRQGVREFLTEIKTISNVKHPNLVELIGCCAQGANRVLVYEYLENNSLDYTLLGPNRTVKLDWGKRSAICTGTARGLTFLHEELVPHIVHRDIKASNILLDQNFTPKIGDFGLAKLFPDNITHISTKIAGTTGYLAPEYVLGGQLTLKADVYSFGVLILEVAWELYKEGKLLELVDPEMDEFPEEEVMKYMKVAFFCTQAAANRRPMMSQVVEMLSRDIRLNEKLLTAPGIFQDSGLASPSKKSSESSTSYQMSSVPITITQAVTLQLDLMLRFLDNLILQLLLHLYPLLKPNCILTAPVNMVLVFKTLKGGCNLVLF</sequence>
<evidence type="ECO:0000256" key="10">
    <source>
        <dbReference type="ARBA" id="ARBA00022840"/>
    </source>
</evidence>
<dbReference type="Gene3D" id="1.10.510.10">
    <property type="entry name" value="Transferase(Phosphotransferase) domain 1"/>
    <property type="match status" value="1"/>
</dbReference>
<keyword evidence="8" id="KW-0547">Nucleotide-binding</keyword>
<comment type="subcellular location">
    <subcellularLocation>
        <location evidence="1">Cell membrane</location>
        <topology evidence="1">Single-pass type I membrane protein</topology>
    </subcellularLocation>
</comment>
<gene>
    <name evidence="16" type="ORF">HYC85_018506</name>
</gene>
<dbReference type="PANTHER" id="PTHR47973">
    <property type="entry name" value="CYSTEINE-RICH RECEPTOR-LIKE PROTEIN KINASE 3"/>
    <property type="match status" value="1"/>
</dbReference>
<dbReference type="EMBL" id="JACBKZ010000008">
    <property type="protein sequence ID" value="KAF5944429.1"/>
    <property type="molecule type" value="Genomic_DNA"/>
</dbReference>
<dbReference type="InterPro" id="IPR008271">
    <property type="entry name" value="Ser/Thr_kinase_AS"/>
</dbReference>
<dbReference type="SUPFAM" id="SSF56112">
    <property type="entry name" value="Protein kinase-like (PK-like)"/>
    <property type="match status" value="1"/>
</dbReference>
<evidence type="ECO:0000256" key="13">
    <source>
        <dbReference type="ARBA" id="ARBA00023170"/>
    </source>
</evidence>
<evidence type="ECO:0000313" key="16">
    <source>
        <dbReference type="EMBL" id="KAF5944429.1"/>
    </source>
</evidence>
<keyword evidence="11" id="KW-1133">Transmembrane helix</keyword>
<evidence type="ECO:0000256" key="2">
    <source>
        <dbReference type="ARBA" id="ARBA00008536"/>
    </source>
</evidence>
<keyword evidence="14" id="KW-0325">Glycoprotein</keyword>
<dbReference type="AlphaFoldDB" id="A0A7J7GUH8"/>
<evidence type="ECO:0000256" key="6">
    <source>
        <dbReference type="ARBA" id="ARBA00022692"/>
    </source>
</evidence>
<dbReference type="Proteomes" id="UP000593564">
    <property type="component" value="Unassembled WGS sequence"/>
</dbReference>
<dbReference type="InterPro" id="IPR011009">
    <property type="entry name" value="Kinase-like_dom_sf"/>
</dbReference>
<keyword evidence="4" id="KW-1003">Cell membrane</keyword>
<evidence type="ECO:0000256" key="14">
    <source>
        <dbReference type="ARBA" id="ARBA00023180"/>
    </source>
</evidence>
<accession>A0A7J7GUH8</accession>
<reference evidence="16 17" key="2">
    <citation type="submission" date="2020-07" db="EMBL/GenBank/DDBJ databases">
        <title>Genome assembly of wild tea tree DASZ reveals pedigree and selection history of tea varieties.</title>
        <authorList>
            <person name="Zhang W."/>
        </authorList>
    </citation>
    <scope>NUCLEOTIDE SEQUENCE [LARGE SCALE GENOMIC DNA]</scope>
    <source>
        <strain evidence="17">cv. G240</strain>
        <tissue evidence="16">Leaf</tissue>
    </source>
</reference>
<dbReference type="GO" id="GO:0005886">
    <property type="term" value="C:plasma membrane"/>
    <property type="evidence" value="ECO:0007669"/>
    <property type="project" value="UniProtKB-SubCell"/>
</dbReference>
<keyword evidence="13" id="KW-0675">Receptor</keyword>
<comment type="caution">
    <text evidence="16">The sequence shown here is derived from an EMBL/GenBank/DDBJ whole genome shotgun (WGS) entry which is preliminary data.</text>
</comment>
<dbReference type="PROSITE" id="PS00108">
    <property type="entry name" value="PROTEIN_KINASE_ST"/>
    <property type="match status" value="1"/>
</dbReference>
<dbReference type="GO" id="GO:0005524">
    <property type="term" value="F:ATP binding"/>
    <property type="evidence" value="ECO:0007669"/>
    <property type="project" value="UniProtKB-KW"/>
</dbReference>
<evidence type="ECO:0000256" key="9">
    <source>
        <dbReference type="ARBA" id="ARBA00022777"/>
    </source>
</evidence>
<keyword evidence="10" id="KW-0067">ATP-binding</keyword>
<organism evidence="16 17">
    <name type="scientific">Camellia sinensis</name>
    <name type="common">Tea plant</name>
    <name type="synonym">Thea sinensis</name>
    <dbReference type="NCBI Taxonomy" id="4442"/>
    <lineage>
        <taxon>Eukaryota</taxon>
        <taxon>Viridiplantae</taxon>
        <taxon>Streptophyta</taxon>
        <taxon>Embryophyta</taxon>
        <taxon>Tracheophyta</taxon>
        <taxon>Spermatophyta</taxon>
        <taxon>Magnoliopsida</taxon>
        <taxon>eudicotyledons</taxon>
        <taxon>Gunneridae</taxon>
        <taxon>Pentapetalae</taxon>
        <taxon>asterids</taxon>
        <taxon>Ericales</taxon>
        <taxon>Theaceae</taxon>
        <taxon>Camellia</taxon>
    </lineage>
</organism>
<keyword evidence="9" id="KW-0418">Kinase</keyword>
<evidence type="ECO:0000259" key="15">
    <source>
        <dbReference type="PROSITE" id="PS50011"/>
    </source>
</evidence>
<evidence type="ECO:0000256" key="3">
    <source>
        <dbReference type="ARBA" id="ARBA00010217"/>
    </source>
</evidence>
<keyword evidence="17" id="KW-1185">Reference proteome</keyword>
<feature type="domain" description="Protein kinase" evidence="15">
    <location>
        <begin position="109"/>
        <end position="373"/>
    </location>
</feature>
<evidence type="ECO:0000256" key="12">
    <source>
        <dbReference type="ARBA" id="ARBA00023136"/>
    </source>
</evidence>
<keyword evidence="7" id="KW-0732">Signal</keyword>
<dbReference type="InterPro" id="IPR001245">
    <property type="entry name" value="Ser-Thr/Tyr_kinase_cat_dom"/>
</dbReference>
<dbReference type="GO" id="GO:0004672">
    <property type="term" value="F:protein kinase activity"/>
    <property type="evidence" value="ECO:0007669"/>
    <property type="project" value="InterPro"/>
</dbReference>
<dbReference type="InterPro" id="IPR000719">
    <property type="entry name" value="Prot_kinase_dom"/>
</dbReference>
<comment type="similarity">
    <text evidence="3">In the C-terminal section; belongs to the protein kinase superfamily. Ser/Thr protein kinase family.</text>
</comment>
<keyword evidence="5" id="KW-0808">Transferase</keyword>
<evidence type="ECO:0000256" key="1">
    <source>
        <dbReference type="ARBA" id="ARBA00004251"/>
    </source>
</evidence>
<keyword evidence="12" id="KW-0472">Membrane</keyword>
<reference evidence="17" key="1">
    <citation type="journal article" date="2020" name="Nat. Commun.">
        <title>Genome assembly of wild tea tree DASZ reveals pedigree and selection history of tea varieties.</title>
        <authorList>
            <person name="Zhang W."/>
            <person name="Zhang Y."/>
            <person name="Qiu H."/>
            <person name="Guo Y."/>
            <person name="Wan H."/>
            <person name="Zhang X."/>
            <person name="Scossa F."/>
            <person name="Alseekh S."/>
            <person name="Zhang Q."/>
            <person name="Wang P."/>
            <person name="Xu L."/>
            <person name="Schmidt M.H."/>
            <person name="Jia X."/>
            <person name="Li D."/>
            <person name="Zhu A."/>
            <person name="Guo F."/>
            <person name="Chen W."/>
            <person name="Ni D."/>
            <person name="Usadel B."/>
            <person name="Fernie A.R."/>
            <person name="Wen W."/>
        </authorList>
    </citation>
    <scope>NUCLEOTIDE SEQUENCE [LARGE SCALE GENOMIC DNA]</scope>
    <source>
        <strain evidence="17">cv. G240</strain>
    </source>
</reference>
<keyword evidence="6" id="KW-0812">Transmembrane</keyword>
<dbReference type="Pfam" id="PF07714">
    <property type="entry name" value="PK_Tyr_Ser-Thr"/>
    <property type="match status" value="1"/>
</dbReference>